<accession>A0A6C0CT24</accession>
<dbReference type="AlphaFoldDB" id="A0A6C0CT24"/>
<evidence type="ECO:0000256" key="1">
    <source>
        <dbReference type="SAM" id="MobiDB-lite"/>
    </source>
</evidence>
<evidence type="ECO:0000313" key="2">
    <source>
        <dbReference type="EMBL" id="QHT07403.1"/>
    </source>
</evidence>
<proteinExistence type="predicted"/>
<feature type="compositionally biased region" description="Basic and acidic residues" evidence="1">
    <location>
        <begin position="67"/>
        <end position="80"/>
    </location>
</feature>
<name>A0A6C0CT24_9ZZZZ</name>
<dbReference type="EMBL" id="MN739481">
    <property type="protein sequence ID" value="QHT07403.1"/>
    <property type="molecule type" value="Genomic_DNA"/>
</dbReference>
<protein>
    <submittedName>
        <fullName evidence="2">Uncharacterized protein</fullName>
    </submittedName>
</protein>
<sequence>MRGKGINEGIKHQRDAEEFARRYVNEEQGRNRQHVLASHKLQIKQAIFRKNQHYTGDVEGIPELTSDDLKEEVNGQIRREKASRKTSIGGKRRKTKRRHTKKR</sequence>
<reference evidence="2" key="1">
    <citation type="journal article" date="2020" name="Nature">
        <title>Giant virus diversity and host interactions through global metagenomics.</title>
        <authorList>
            <person name="Schulz F."/>
            <person name="Roux S."/>
            <person name="Paez-Espino D."/>
            <person name="Jungbluth S."/>
            <person name="Walsh D.A."/>
            <person name="Denef V.J."/>
            <person name="McMahon K.D."/>
            <person name="Konstantinidis K.T."/>
            <person name="Eloe-Fadrosh E.A."/>
            <person name="Kyrpides N.C."/>
            <person name="Woyke T."/>
        </authorList>
    </citation>
    <scope>NUCLEOTIDE SEQUENCE</scope>
    <source>
        <strain evidence="2">GVMAG-M-3300021963-12</strain>
    </source>
</reference>
<organism evidence="2">
    <name type="scientific">viral metagenome</name>
    <dbReference type="NCBI Taxonomy" id="1070528"/>
    <lineage>
        <taxon>unclassified sequences</taxon>
        <taxon>metagenomes</taxon>
        <taxon>organismal metagenomes</taxon>
    </lineage>
</organism>
<feature type="region of interest" description="Disordered" evidence="1">
    <location>
        <begin position="55"/>
        <end position="103"/>
    </location>
</feature>
<feature type="compositionally biased region" description="Basic residues" evidence="1">
    <location>
        <begin position="90"/>
        <end position="103"/>
    </location>
</feature>